<gene>
    <name evidence="1" type="ORF">RBB84_02510</name>
</gene>
<protein>
    <submittedName>
        <fullName evidence="1">Uncharacterized protein</fullName>
    </submittedName>
</protein>
<dbReference type="EMBL" id="CP132970">
    <property type="protein sequence ID" value="XBW04872.1"/>
    <property type="molecule type" value="Genomic_DNA"/>
</dbReference>
<dbReference type="KEGG" id="rhox:RBB84_02510"/>
<organism evidence="1">
    <name type="scientific">Rhodococcus sp. D-6</name>
    <dbReference type="NCBI Taxonomy" id="1387842"/>
    <lineage>
        <taxon>Bacteria</taxon>
        <taxon>Bacillati</taxon>
        <taxon>Actinomycetota</taxon>
        <taxon>Actinomycetes</taxon>
        <taxon>Mycobacteriales</taxon>
        <taxon>Nocardiaceae</taxon>
        <taxon>Rhodococcus</taxon>
    </lineage>
</organism>
<proteinExistence type="predicted"/>
<accession>A0AAU7UYB4</accession>
<dbReference type="RefSeq" id="WP_064255871.1">
    <property type="nucleotide sequence ID" value="NZ_CP132970.1"/>
</dbReference>
<name>A0AAU7UYB4_9NOCA</name>
<sequence length="91" mass="10000">MTATTPVKSKHSPGHLAGRAVKRFVRALNAADDADESGVRLTLYGIRFDAQFAPDGDLDLYRDGEPVETFGFEEAVEHIREAVRAKIRASN</sequence>
<reference evidence="1" key="1">
    <citation type="submission" date="2023-08" db="EMBL/GenBank/DDBJ databases">
        <title>The novel hydrolase IpcH responsible for the initial isoprocarb degradation step in Rhodococcus sp. D-6.</title>
        <authorList>
            <person name="Zhu Q."/>
        </authorList>
    </citation>
    <scope>NUCLEOTIDE SEQUENCE</scope>
    <source>
        <strain evidence="1">D-6</strain>
    </source>
</reference>
<dbReference type="AlphaFoldDB" id="A0AAU7UYB4"/>
<evidence type="ECO:0000313" key="1">
    <source>
        <dbReference type="EMBL" id="XBW04872.1"/>
    </source>
</evidence>